<protein>
    <submittedName>
        <fullName evidence="10">Related to molybdopterin biosynthesis protein</fullName>
    </submittedName>
</protein>
<evidence type="ECO:0000256" key="6">
    <source>
        <dbReference type="ARBA" id="ARBA00023014"/>
    </source>
</evidence>
<dbReference type="InterPro" id="IPR007197">
    <property type="entry name" value="rSAM"/>
</dbReference>
<gene>
    <name evidence="10" type="ORF">PIIN_01897</name>
</gene>
<keyword evidence="7" id="KW-0342">GTP-binding</keyword>
<dbReference type="GO" id="GO:0061799">
    <property type="term" value="F:cyclic pyranopterin monophosphate synthase activity"/>
    <property type="evidence" value="ECO:0007669"/>
    <property type="project" value="TreeGrafter"/>
</dbReference>
<dbReference type="InterPro" id="IPR050105">
    <property type="entry name" value="MoCo_biosynth_MoaA/MoaC"/>
</dbReference>
<dbReference type="SUPFAM" id="SSF55040">
    <property type="entry name" value="Molybdenum cofactor biosynthesis protein C, MoaC"/>
    <property type="match status" value="2"/>
</dbReference>
<dbReference type="InterPro" id="IPR058240">
    <property type="entry name" value="rSAM_sf"/>
</dbReference>
<dbReference type="InterPro" id="IPR036522">
    <property type="entry name" value="MoaC_sf"/>
</dbReference>
<reference evidence="10 11" key="1">
    <citation type="journal article" date="2011" name="PLoS Pathog.">
        <title>Endophytic Life Strategies Decoded by Genome and Transcriptome Analyses of the Mutualistic Root Symbiont Piriformospora indica.</title>
        <authorList>
            <person name="Zuccaro A."/>
            <person name="Lahrmann U."/>
            <person name="Guldener U."/>
            <person name="Langen G."/>
            <person name="Pfiffi S."/>
            <person name="Biedenkopf D."/>
            <person name="Wong P."/>
            <person name="Samans B."/>
            <person name="Grimm C."/>
            <person name="Basiewicz M."/>
            <person name="Murat C."/>
            <person name="Martin F."/>
            <person name="Kogel K.H."/>
        </authorList>
    </citation>
    <scope>NUCLEOTIDE SEQUENCE [LARGE SCALE GENOMIC DNA]</scope>
    <source>
        <strain evidence="10 11">DSM 11827</strain>
    </source>
</reference>
<evidence type="ECO:0000256" key="3">
    <source>
        <dbReference type="ARBA" id="ARBA00022723"/>
    </source>
</evidence>
<keyword evidence="2" id="KW-0949">S-adenosyl-L-methionine</keyword>
<keyword evidence="5" id="KW-0408">Iron</keyword>
<keyword evidence="6" id="KW-0411">Iron-sulfur</keyword>
<dbReference type="GO" id="GO:0046872">
    <property type="term" value="F:metal ion binding"/>
    <property type="evidence" value="ECO:0007669"/>
    <property type="project" value="UniProtKB-KW"/>
</dbReference>
<evidence type="ECO:0000256" key="7">
    <source>
        <dbReference type="ARBA" id="ARBA00023134"/>
    </source>
</evidence>
<evidence type="ECO:0000256" key="5">
    <source>
        <dbReference type="ARBA" id="ARBA00023004"/>
    </source>
</evidence>
<dbReference type="SUPFAM" id="SSF102114">
    <property type="entry name" value="Radical SAM enzymes"/>
    <property type="match status" value="1"/>
</dbReference>
<dbReference type="eggNOG" id="KOG2876">
    <property type="taxonomic scope" value="Eukaryota"/>
</dbReference>
<evidence type="ECO:0000313" key="11">
    <source>
        <dbReference type="Proteomes" id="UP000007148"/>
    </source>
</evidence>
<dbReference type="GO" id="GO:0005525">
    <property type="term" value="F:GTP binding"/>
    <property type="evidence" value="ECO:0007669"/>
    <property type="project" value="UniProtKB-KW"/>
</dbReference>
<keyword evidence="4" id="KW-0547">Nucleotide-binding</keyword>
<evidence type="ECO:0000256" key="8">
    <source>
        <dbReference type="ARBA" id="ARBA00023150"/>
    </source>
</evidence>
<dbReference type="InterPro" id="IPR010505">
    <property type="entry name" value="MoaA_twitch"/>
</dbReference>
<dbReference type="InterPro" id="IPR002820">
    <property type="entry name" value="Mopterin_CF_biosynth-C_dom"/>
</dbReference>
<feature type="domain" description="Radical SAM core" evidence="9">
    <location>
        <begin position="1"/>
        <end position="206"/>
    </location>
</feature>
<proteinExistence type="predicted"/>
<comment type="pathway">
    <text evidence="1">Cofactor biosynthesis; molybdopterin biosynthesis.</text>
</comment>
<dbReference type="Pfam" id="PF04055">
    <property type="entry name" value="Radical_SAM"/>
    <property type="match status" value="1"/>
</dbReference>
<organism evidence="10 11">
    <name type="scientific">Serendipita indica (strain DSM 11827)</name>
    <name type="common">Root endophyte fungus</name>
    <name type="synonym">Piriformospora indica</name>
    <dbReference type="NCBI Taxonomy" id="1109443"/>
    <lineage>
        <taxon>Eukaryota</taxon>
        <taxon>Fungi</taxon>
        <taxon>Dikarya</taxon>
        <taxon>Basidiomycota</taxon>
        <taxon>Agaricomycotina</taxon>
        <taxon>Agaricomycetes</taxon>
        <taxon>Sebacinales</taxon>
        <taxon>Serendipitaceae</taxon>
        <taxon>Serendipita</taxon>
    </lineage>
</organism>
<dbReference type="EMBL" id="CAFZ01000024">
    <property type="protein sequence ID" value="CCA68030.1"/>
    <property type="molecule type" value="Genomic_DNA"/>
</dbReference>
<dbReference type="STRING" id="1109443.G4T9M9"/>
<keyword evidence="8" id="KW-0501">Molybdenum cofactor biosynthesis</keyword>
<dbReference type="UniPathway" id="UPA00344"/>
<dbReference type="Proteomes" id="UP000007148">
    <property type="component" value="Unassembled WGS sequence"/>
</dbReference>
<evidence type="ECO:0000259" key="9">
    <source>
        <dbReference type="PROSITE" id="PS51918"/>
    </source>
</evidence>
<keyword evidence="3" id="KW-0479">Metal-binding</keyword>
<accession>G4T9M9</accession>
<dbReference type="CDD" id="cd21117">
    <property type="entry name" value="Twitch_MoaA"/>
    <property type="match status" value="1"/>
</dbReference>
<name>G4T9M9_SERID</name>
<evidence type="ECO:0000256" key="1">
    <source>
        <dbReference type="ARBA" id="ARBA00005046"/>
    </source>
</evidence>
<dbReference type="CDD" id="cd01335">
    <property type="entry name" value="Radical_SAM"/>
    <property type="match status" value="1"/>
</dbReference>
<dbReference type="GO" id="GO:0051539">
    <property type="term" value="F:4 iron, 4 sulfur cluster binding"/>
    <property type="evidence" value="ECO:0007669"/>
    <property type="project" value="UniProtKB-KW"/>
</dbReference>
<dbReference type="PROSITE" id="PS51918">
    <property type="entry name" value="RADICAL_SAM"/>
    <property type="match status" value="1"/>
</dbReference>
<keyword evidence="11" id="KW-1185">Reference proteome</keyword>
<dbReference type="Pfam" id="PF01967">
    <property type="entry name" value="MoaC"/>
    <property type="match status" value="1"/>
</dbReference>
<dbReference type="OMA" id="QTVHMTS"/>
<evidence type="ECO:0000313" key="10">
    <source>
        <dbReference type="EMBL" id="CCA68030.1"/>
    </source>
</evidence>
<dbReference type="OrthoDB" id="429626at2759"/>
<dbReference type="GO" id="GO:0006777">
    <property type="term" value="P:Mo-molybdopterin cofactor biosynthetic process"/>
    <property type="evidence" value="ECO:0007669"/>
    <property type="project" value="UniProtKB-KW"/>
</dbReference>
<dbReference type="HOGENOM" id="CLU_009273_7_2_1"/>
<dbReference type="InterPro" id="IPR013785">
    <property type="entry name" value="Aldolase_TIM"/>
</dbReference>
<dbReference type="Gene3D" id="3.30.70.640">
    <property type="entry name" value="Molybdopterin cofactor biosynthesis C (MoaC) domain"/>
    <property type="match status" value="1"/>
</dbReference>
<evidence type="ECO:0000256" key="2">
    <source>
        <dbReference type="ARBA" id="ARBA00022691"/>
    </source>
</evidence>
<dbReference type="GO" id="GO:0061798">
    <property type="term" value="F:GTP 3',8'-cyclase activity"/>
    <property type="evidence" value="ECO:0007669"/>
    <property type="project" value="TreeGrafter"/>
</dbReference>
<dbReference type="PANTHER" id="PTHR22960">
    <property type="entry name" value="MOLYBDOPTERIN COFACTOR SYNTHESIS PROTEIN A"/>
    <property type="match status" value="1"/>
</dbReference>
<evidence type="ECO:0000256" key="4">
    <source>
        <dbReference type="ARBA" id="ARBA00022741"/>
    </source>
</evidence>
<dbReference type="InParanoid" id="G4T9M9"/>
<dbReference type="Pfam" id="PF06463">
    <property type="entry name" value="Mob_synth_C"/>
    <property type="match status" value="1"/>
</dbReference>
<comment type="caution">
    <text evidence="10">The sequence shown here is derived from an EMBL/GenBank/DDBJ whole genome shotgun (WGS) entry which is preliminary data.</text>
</comment>
<dbReference type="AlphaFoldDB" id="G4T9M9"/>
<dbReference type="PANTHER" id="PTHR22960:SF0">
    <property type="entry name" value="MOLYBDENUM COFACTOR BIOSYNTHESIS PROTEIN 1"/>
    <property type="match status" value="1"/>
</dbReference>
<dbReference type="Gene3D" id="3.20.20.70">
    <property type="entry name" value="Aldolase class I"/>
    <property type="match status" value="1"/>
</dbReference>
<sequence length="565" mass="62142">MPAAGIELSPASHILKTSEVLRLASLFVRAGVKKIRLTGGEPSVRKDLPDIVRGLNNMKKDGLETIAMTSNGVALGRKLEDLVKNGLTHLNLSLDTLDPFKFQILTRRPHSMHAAVLSTLDKALTYFTSPTANSSPSLSQVKLNAVLIRGLNDDELFSFVELTRSSSLCVRFIEFMPFQGNEWDKHKMVPSRELIHRLTERHPGFASVVDEGGDATAKLWRVPGYQGTVGFISSMSDHFCATCTRLRITADGQIKVCLFDPHEVSLRDMLREGASDEELLQVIHKAVLGKKAKHAGMNTLARLSKDEDGLKNRAMIKIGLRGRQPRKKTRAYNHPFTYIHAMTCSQVRYTSTTAVHESQLTHLDEMGSPRMVDVSSKDVTKRSATAIGTIYINQHAYSLITGLEPTSLQAISTAKDGDKLTNEKLVKLDKQQPDESRLHAMDKAWRKAGGDGRNVLTIAQLAGIMGAKSTSNLIPLCHPLQLSHVHLSLVPTKETLGEENTKYAIRCEATVTCEGKTGVEMEALTSVSISLLTIWDMLKAVAGQEMAITDITLVQKVGGKSDFTR</sequence>